<keyword evidence="1" id="KW-0677">Repeat</keyword>
<dbReference type="PANTHER" id="PTHR47186">
    <property type="entry name" value="LEUCINE-RICH REPEAT-CONTAINING PROTEIN 57"/>
    <property type="match status" value="1"/>
</dbReference>
<gene>
    <name evidence="5" type="ORF">E3N88_23139</name>
</gene>
<protein>
    <recommendedName>
        <fullName evidence="7">NB-ARC domain-containing protein</fullName>
    </recommendedName>
</protein>
<keyword evidence="2" id="KW-0547">Nucleotide-binding</keyword>
<dbReference type="Pfam" id="PF23559">
    <property type="entry name" value="WHD_DRP"/>
    <property type="match status" value="1"/>
</dbReference>
<dbReference type="OrthoDB" id="1110401at2759"/>
<feature type="domain" description="Disease resistance protein winged helix" evidence="3">
    <location>
        <begin position="2"/>
        <end position="59"/>
    </location>
</feature>
<evidence type="ECO:0000259" key="3">
    <source>
        <dbReference type="Pfam" id="PF23559"/>
    </source>
</evidence>
<dbReference type="InterPro" id="IPR058922">
    <property type="entry name" value="WHD_DRP"/>
</dbReference>
<evidence type="ECO:0000313" key="5">
    <source>
        <dbReference type="EMBL" id="KAD4585538.1"/>
    </source>
</evidence>
<dbReference type="Proteomes" id="UP000326396">
    <property type="component" value="Linkage Group LG2"/>
</dbReference>
<feature type="domain" description="Disease resistance R13L4/SHOC-2-like LRR" evidence="4">
    <location>
        <begin position="244"/>
        <end position="399"/>
    </location>
</feature>
<evidence type="ECO:0000259" key="4">
    <source>
        <dbReference type="Pfam" id="PF23598"/>
    </source>
</evidence>
<organism evidence="5 6">
    <name type="scientific">Mikania micrantha</name>
    <name type="common">bitter vine</name>
    <dbReference type="NCBI Taxonomy" id="192012"/>
    <lineage>
        <taxon>Eukaryota</taxon>
        <taxon>Viridiplantae</taxon>
        <taxon>Streptophyta</taxon>
        <taxon>Embryophyta</taxon>
        <taxon>Tracheophyta</taxon>
        <taxon>Spermatophyta</taxon>
        <taxon>Magnoliopsida</taxon>
        <taxon>eudicotyledons</taxon>
        <taxon>Gunneridae</taxon>
        <taxon>Pentapetalae</taxon>
        <taxon>asterids</taxon>
        <taxon>campanulids</taxon>
        <taxon>Asterales</taxon>
        <taxon>Asteraceae</taxon>
        <taxon>Asteroideae</taxon>
        <taxon>Heliantheae alliance</taxon>
        <taxon>Eupatorieae</taxon>
        <taxon>Mikania</taxon>
    </lineage>
</organism>
<evidence type="ECO:0000256" key="1">
    <source>
        <dbReference type="ARBA" id="ARBA00022737"/>
    </source>
</evidence>
<dbReference type="SUPFAM" id="SSF52058">
    <property type="entry name" value="L domain-like"/>
    <property type="match status" value="1"/>
</dbReference>
<name>A0A5N6NF46_9ASTR</name>
<evidence type="ECO:0000313" key="6">
    <source>
        <dbReference type="Proteomes" id="UP000326396"/>
    </source>
</evidence>
<dbReference type="Pfam" id="PF23598">
    <property type="entry name" value="LRR_14"/>
    <property type="match status" value="1"/>
</dbReference>
<proteinExistence type="predicted"/>
<evidence type="ECO:0000256" key="2">
    <source>
        <dbReference type="ARBA" id="ARBA00022741"/>
    </source>
</evidence>
<dbReference type="InterPro" id="IPR055414">
    <property type="entry name" value="LRR_R13L4/SHOC2-like"/>
</dbReference>
<evidence type="ECO:0008006" key="7">
    <source>
        <dbReference type="Google" id="ProtNLM"/>
    </source>
</evidence>
<dbReference type="PANTHER" id="PTHR47186:SF45">
    <property type="entry name" value="DISEASE RESISTANCE RPP13-LIKE PROTEIN 1"/>
    <property type="match status" value="1"/>
</dbReference>
<dbReference type="InterPro" id="IPR032675">
    <property type="entry name" value="LRR_dom_sf"/>
</dbReference>
<dbReference type="AlphaFoldDB" id="A0A5N6NF46"/>
<reference evidence="5 6" key="1">
    <citation type="submission" date="2019-05" db="EMBL/GenBank/DDBJ databases">
        <title>Mikania micrantha, genome provides insights into the molecular mechanism of rapid growth.</title>
        <authorList>
            <person name="Liu B."/>
        </authorList>
    </citation>
    <scope>NUCLEOTIDE SEQUENCE [LARGE SCALE GENOMIC DNA]</scope>
    <source>
        <strain evidence="5">NLD-2019</strain>
        <tissue evidence="5">Leaf</tissue>
    </source>
</reference>
<dbReference type="EMBL" id="SZYD01000012">
    <property type="protein sequence ID" value="KAD4585538.1"/>
    <property type="molecule type" value="Genomic_DNA"/>
</dbReference>
<accession>A0A5N6NF46</accession>
<comment type="caution">
    <text evidence="5">The sequence shown here is derived from an EMBL/GenBank/DDBJ whole genome shotgun (WGS) entry which is preliminary data.</text>
</comment>
<keyword evidence="6" id="KW-1185">Reference proteome</keyword>
<dbReference type="Gene3D" id="3.80.10.10">
    <property type="entry name" value="Ribonuclease Inhibitor"/>
    <property type="match status" value="1"/>
</dbReference>
<sequence>MVYWWIGEGFILLDDLESNKTVEDCANDIFNELIDKDFIEPDSKSYGRHVANCKMHPMVRAALVMIADKVNFFDFDRFGDPKDFGKHDEIESPEDLSRFYPLGDPREFFDFFDERKTSISENIEFTDPNGNPNQFAALDHGSNLDEIPLDRNGKPIDTSKKLYFYYRKNITIKSYKVCLVGSGLSKGITWEKLQMLFNVKEKILEFKPKWFLRMKNINVIFLGKWQSSAAHHIEVDEFDFEKSLDYMDHVRFFSLQGVSGVSKLPDSILKLKTLLILDLRGCDNLEVIPKTIGSLKLLTHLDISECYLLEEIPKEISLLESLQVFKGFVVDESLGSDACTLEDLIKLENLIKLSIFTHMKDFPQEFHLDALQKLGMLRKLTILWGRHIPKPKTATSSKQDVVSKKKKNLASKIWRPAQKKKRVEGSLTKMNAFGFSTLGTRLEKLDLKCFPYSVTPDWLTAGRLKGLKKLYIRGGNFSDLGQYQDSLQWEDSSVVTKETWNVRILRLKYLDELNMEWRELQNLFPKLASLQKVKCPRLTHFPCNEHGVWTINGLMTS</sequence>